<reference evidence="2" key="1">
    <citation type="journal article" date="2020" name="Nature">
        <title>Giant virus diversity and host interactions through global metagenomics.</title>
        <authorList>
            <person name="Schulz F."/>
            <person name="Roux S."/>
            <person name="Paez-Espino D."/>
            <person name="Jungbluth S."/>
            <person name="Walsh D.A."/>
            <person name="Denef V.J."/>
            <person name="McMahon K.D."/>
            <person name="Konstantinidis K.T."/>
            <person name="Eloe-Fadrosh E.A."/>
            <person name="Kyrpides N.C."/>
            <person name="Woyke T."/>
        </authorList>
    </citation>
    <scope>NUCLEOTIDE SEQUENCE</scope>
    <source>
        <strain evidence="2">GVMAG-M-3300023184-135</strain>
    </source>
</reference>
<dbReference type="GO" id="GO:0016281">
    <property type="term" value="C:eukaryotic translation initiation factor 4F complex"/>
    <property type="evidence" value="ECO:0007669"/>
    <property type="project" value="TreeGrafter"/>
</dbReference>
<dbReference type="GO" id="GO:0003743">
    <property type="term" value="F:translation initiation factor activity"/>
    <property type="evidence" value="ECO:0007669"/>
    <property type="project" value="InterPro"/>
</dbReference>
<sequence>MADTTQFKGIWTLWYFNPKKTDWSLTNYEKVADITNADQFWTIIRAIPKDAIECGYFFFMRKGVRPIWEVPENEHGGSWSKKIATKDIHEIALDLMVHAATEAILTSRGETFVGVSTSPKGDFNIVKLWNTNTSMNSRALLNTEMKMTITDDVVYTPHNKRGAGGGGGGGASSYRGGGGGYRGGRR</sequence>
<evidence type="ECO:0000313" key="2">
    <source>
        <dbReference type="EMBL" id="QHT80995.1"/>
    </source>
</evidence>
<dbReference type="SUPFAM" id="SSF55418">
    <property type="entry name" value="eIF4e-like"/>
    <property type="match status" value="1"/>
</dbReference>
<name>A0A6C0HLK8_9ZZZZ</name>
<proteinExistence type="predicted"/>
<dbReference type="GO" id="GO:0000340">
    <property type="term" value="F:RNA 7-methylguanosine cap binding"/>
    <property type="evidence" value="ECO:0007669"/>
    <property type="project" value="TreeGrafter"/>
</dbReference>
<protein>
    <recommendedName>
        <fullName evidence="3">Eukaryotic translation initiation factor 4E</fullName>
    </recommendedName>
</protein>
<feature type="region of interest" description="Disordered" evidence="1">
    <location>
        <begin position="160"/>
        <end position="186"/>
    </location>
</feature>
<dbReference type="Pfam" id="PF01652">
    <property type="entry name" value="IF4E"/>
    <property type="match status" value="1"/>
</dbReference>
<feature type="compositionally biased region" description="Gly residues" evidence="1">
    <location>
        <begin position="162"/>
        <end position="186"/>
    </location>
</feature>
<dbReference type="InterPro" id="IPR023398">
    <property type="entry name" value="TIF_eIF4e-like"/>
</dbReference>
<dbReference type="EMBL" id="MN739976">
    <property type="protein sequence ID" value="QHT80995.1"/>
    <property type="molecule type" value="Genomic_DNA"/>
</dbReference>
<dbReference type="Gene3D" id="3.30.760.10">
    <property type="entry name" value="RNA Cap, Translation Initiation Factor Eif4e"/>
    <property type="match status" value="1"/>
</dbReference>
<dbReference type="PANTHER" id="PTHR11960">
    <property type="entry name" value="EUKARYOTIC TRANSLATION INITIATION FACTOR 4E RELATED"/>
    <property type="match status" value="1"/>
</dbReference>
<evidence type="ECO:0000256" key="1">
    <source>
        <dbReference type="SAM" id="MobiDB-lite"/>
    </source>
</evidence>
<evidence type="ECO:0008006" key="3">
    <source>
        <dbReference type="Google" id="ProtNLM"/>
    </source>
</evidence>
<dbReference type="InterPro" id="IPR001040">
    <property type="entry name" value="TIF_eIF_4E"/>
</dbReference>
<accession>A0A6C0HLK8</accession>
<dbReference type="AlphaFoldDB" id="A0A6C0HLK8"/>
<organism evidence="2">
    <name type="scientific">viral metagenome</name>
    <dbReference type="NCBI Taxonomy" id="1070528"/>
    <lineage>
        <taxon>unclassified sequences</taxon>
        <taxon>metagenomes</taxon>
        <taxon>organismal metagenomes</taxon>
    </lineage>
</organism>